<dbReference type="VEuPathDB" id="FungiDB:PAAG_12603"/>
<keyword evidence="2" id="KW-1185">Reference proteome</keyword>
<dbReference type="GeneID" id="26971201"/>
<dbReference type="AlphaFoldDB" id="A0A0A2V3M3"/>
<protein>
    <submittedName>
        <fullName evidence="1">Uncharacterized protein</fullName>
    </submittedName>
</protein>
<evidence type="ECO:0000313" key="2">
    <source>
        <dbReference type="Proteomes" id="UP000002059"/>
    </source>
</evidence>
<evidence type="ECO:0000313" key="1">
    <source>
        <dbReference type="EMBL" id="KGQ00725.1"/>
    </source>
</evidence>
<accession>A0A0A2V3M3</accession>
<dbReference type="EMBL" id="KN294032">
    <property type="protein sequence ID" value="KGQ00725.1"/>
    <property type="molecule type" value="Genomic_DNA"/>
</dbReference>
<dbReference type="KEGG" id="pbl:PAAG_12603"/>
<dbReference type="RefSeq" id="XP_015702306.1">
    <property type="nucleotide sequence ID" value="XM_015848076.1"/>
</dbReference>
<gene>
    <name evidence="1" type="ORF">PAAG_12603</name>
</gene>
<organism evidence="1 2">
    <name type="scientific">Paracoccidioides lutzii (strain ATCC MYA-826 / Pb01)</name>
    <name type="common">Paracoccidioides brasiliensis</name>
    <dbReference type="NCBI Taxonomy" id="502779"/>
    <lineage>
        <taxon>Eukaryota</taxon>
        <taxon>Fungi</taxon>
        <taxon>Dikarya</taxon>
        <taxon>Ascomycota</taxon>
        <taxon>Pezizomycotina</taxon>
        <taxon>Eurotiomycetes</taxon>
        <taxon>Eurotiomycetidae</taxon>
        <taxon>Onygenales</taxon>
        <taxon>Ajellomycetaceae</taxon>
        <taxon>Paracoccidioides</taxon>
    </lineage>
</organism>
<proteinExistence type="predicted"/>
<dbReference type="Proteomes" id="UP000002059">
    <property type="component" value="Partially assembled WGS sequence"/>
</dbReference>
<dbReference type="HOGENOM" id="CLU_2171790_0_0_1"/>
<sequence>MSDSRTIDKRFWELKQTHARRGKSGPPALSIALPRKHVLVPHAHCVGGKRKPRRGNSYVFLASLALNGAVLNQPSVFRAMLRLEELGGGYRVIRGCLYLERFDDEVGEMG</sequence>
<name>A0A0A2V3M3_PARBA</name>
<reference evidence="1 2" key="1">
    <citation type="journal article" date="2011" name="PLoS Genet.">
        <title>Comparative genomic analysis of human fungal pathogens causing paracoccidioidomycosis.</title>
        <authorList>
            <person name="Desjardins C.A."/>
            <person name="Champion M.D."/>
            <person name="Holder J.W."/>
            <person name="Muszewska A."/>
            <person name="Goldberg J."/>
            <person name="Bailao A.M."/>
            <person name="Brigido M.M."/>
            <person name="Ferreira M.E."/>
            <person name="Garcia A.M."/>
            <person name="Grynberg M."/>
            <person name="Gujja S."/>
            <person name="Heiman D.I."/>
            <person name="Henn M.R."/>
            <person name="Kodira C.D."/>
            <person name="Leon-Narvaez H."/>
            <person name="Longo L.V."/>
            <person name="Ma L.J."/>
            <person name="Malavazi I."/>
            <person name="Matsuo A.L."/>
            <person name="Morais F.V."/>
            <person name="Pereira M."/>
            <person name="Rodriguez-Brito S."/>
            <person name="Sakthikumar S."/>
            <person name="Salem-Izacc S.M."/>
            <person name="Sykes S.M."/>
            <person name="Teixeira M.M."/>
            <person name="Vallejo M.C."/>
            <person name="Walter M.E."/>
            <person name="Yandava C."/>
            <person name="Young S."/>
            <person name="Zeng Q."/>
            <person name="Zucker J."/>
            <person name="Felipe M.S."/>
            <person name="Goldman G.H."/>
            <person name="Haas B.J."/>
            <person name="McEwen J.G."/>
            <person name="Nino-Vega G."/>
            <person name="Puccia R."/>
            <person name="San-Blas G."/>
            <person name="Soares C.M."/>
            <person name="Birren B.W."/>
            <person name="Cuomo C.A."/>
        </authorList>
    </citation>
    <scope>NUCLEOTIDE SEQUENCE [LARGE SCALE GENOMIC DNA]</scope>
    <source>
        <strain evidence="2">ATCC MYA-826 / Pb01</strain>
    </source>
</reference>